<evidence type="ECO:0000259" key="7">
    <source>
        <dbReference type="PROSITE" id="PS50014"/>
    </source>
</evidence>
<reference evidence="9 10" key="1">
    <citation type="submission" date="2016-11" db="EMBL/GenBank/DDBJ databases">
        <title>The macronuclear genome of Stentor coeruleus: a giant cell with tiny introns.</title>
        <authorList>
            <person name="Slabodnick M."/>
            <person name="Ruby J.G."/>
            <person name="Reiff S.B."/>
            <person name="Swart E.C."/>
            <person name="Gosai S."/>
            <person name="Prabakaran S."/>
            <person name="Witkowska E."/>
            <person name="Larue G.E."/>
            <person name="Fisher S."/>
            <person name="Freeman R.M."/>
            <person name="Gunawardena J."/>
            <person name="Chu W."/>
            <person name="Stover N.A."/>
            <person name="Gregory B.D."/>
            <person name="Nowacki M."/>
            <person name="Derisi J."/>
            <person name="Roy S.W."/>
            <person name="Marshall W.F."/>
            <person name="Sood P."/>
        </authorList>
    </citation>
    <scope>NUCLEOTIDE SEQUENCE [LARGE SCALE GENOMIC DNA]</scope>
    <source>
        <strain evidence="9">WM001</strain>
    </source>
</reference>
<keyword evidence="1" id="KW-0805">Transcription regulation</keyword>
<evidence type="ECO:0000313" key="10">
    <source>
        <dbReference type="Proteomes" id="UP000187209"/>
    </source>
</evidence>
<dbReference type="InterPro" id="IPR001487">
    <property type="entry name" value="Bromodomain"/>
</dbReference>
<accession>A0A1R2CTQ3</accession>
<evidence type="ECO:0000256" key="3">
    <source>
        <dbReference type="ARBA" id="ARBA00023163"/>
    </source>
</evidence>
<gene>
    <name evidence="9" type="ORF">SteCoe_4890</name>
</gene>
<keyword evidence="5" id="KW-0175">Coiled coil</keyword>
<dbReference type="InterPro" id="IPR027353">
    <property type="entry name" value="NET_dom"/>
</dbReference>
<dbReference type="PRINTS" id="PR00503">
    <property type="entry name" value="BROMODOMAIN"/>
</dbReference>
<protein>
    <recommendedName>
        <fullName evidence="11">Bromo domain-containing protein</fullName>
    </recommendedName>
</protein>
<dbReference type="Pfam" id="PF00439">
    <property type="entry name" value="Bromodomain"/>
    <property type="match status" value="1"/>
</dbReference>
<name>A0A1R2CTQ3_9CILI</name>
<feature type="region of interest" description="Disordered" evidence="6">
    <location>
        <begin position="344"/>
        <end position="386"/>
    </location>
</feature>
<evidence type="ECO:0000256" key="5">
    <source>
        <dbReference type="SAM" id="Coils"/>
    </source>
</evidence>
<dbReference type="OrthoDB" id="313135at2759"/>
<evidence type="ECO:0008006" key="11">
    <source>
        <dbReference type="Google" id="ProtNLM"/>
    </source>
</evidence>
<dbReference type="Pfam" id="PF17035">
    <property type="entry name" value="BET"/>
    <property type="match status" value="1"/>
</dbReference>
<evidence type="ECO:0000259" key="8">
    <source>
        <dbReference type="PROSITE" id="PS51525"/>
    </source>
</evidence>
<dbReference type="InterPro" id="IPR038336">
    <property type="entry name" value="NET_sf"/>
</dbReference>
<dbReference type="InterPro" id="IPR018359">
    <property type="entry name" value="Bromodomain_CS"/>
</dbReference>
<feature type="domain" description="NET" evidence="8">
    <location>
        <begin position="222"/>
        <end position="300"/>
    </location>
</feature>
<evidence type="ECO:0000313" key="9">
    <source>
        <dbReference type="EMBL" id="OMJ92340.1"/>
    </source>
</evidence>
<dbReference type="Proteomes" id="UP000187209">
    <property type="component" value="Unassembled WGS sequence"/>
</dbReference>
<keyword evidence="2 4" id="KW-0103">Bromodomain</keyword>
<keyword evidence="10" id="KW-1185">Reference proteome</keyword>
<dbReference type="CDD" id="cd04369">
    <property type="entry name" value="Bromodomain"/>
    <property type="match status" value="1"/>
</dbReference>
<feature type="domain" description="Bromo" evidence="7">
    <location>
        <begin position="99"/>
        <end position="169"/>
    </location>
</feature>
<evidence type="ECO:0000256" key="4">
    <source>
        <dbReference type="PROSITE-ProRule" id="PRU00035"/>
    </source>
</evidence>
<dbReference type="InterPro" id="IPR036427">
    <property type="entry name" value="Bromodomain-like_sf"/>
</dbReference>
<feature type="coiled-coil region" evidence="5">
    <location>
        <begin position="191"/>
        <end position="218"/>
    </location>
</feature>
<evidence type="ECO:0000256" key="6">
    <source>
        <dbReference type="SAM" id="MobiDB-lite"/>
    </source>
</evidence>
<dbReference type="SUPFAM" id="SSF47370">
    <property type="entry name" value="Bromodomain"/>
    <property type="match status" value="1"/>
</dbReference>
<keyword evidence="3" id="KW-0804">Transcription</keyword>
<sequence length="395" mass="45236">MVGKLAYMELSPGDVEIINALLPARYKIEFNGKKEFLLTRLKEQRPESRKIHSDTAFHQQIPEKRPTRERKSVAYEEIDSGYKSSEGFKKLFKILQTIKKHPLSDPFLSNVSPHDYPDYYKKIDRPMDLNKVETKLKTGQYESGYNFAMDVRLIWKNSFTYNEKGSDIYNHTSELSGIFENFMRGNEFLTLSDKKNTIQDLYRKIEKLTKALKDIQNKGTTVKPQPKPDKPMSFIEKRSLCQSIKNLDPKFLKGVLDIVKECMDIQGEELEFDIDKLPPKVCRELDVYVKNCSQNVSGKKKPAPVAEATKPVTEVSSSQLNELDSQLHKLVEIARSEPVHPITAVQEGGESDSSSSSDSDEDQTFNDKEEAWKASPIDDVSDTNGFGLMDFDKYY</sequence>
<dbReference type="PROSITE" id="PS00633">
    <property type="entry name" value="BROMODOMAIN_1"/>
    <property type="match status" value="1"/>
</dbReference>
<dbReference type="PANTHER" id="PTHR45926">
    <property type="entry name" value="OSJNBA0053K19.4 PROTEIN"/>
    <property type="match status" value="1"/>
</dbReference>
<evidence type="ECO:0000256" key="2">
    <source>
        <dbReference type="ARBA" id="ARBA00023117"/>
    </source>
</evidence>
<evidence type="ECO:0000256" key="1">
    <source>
        <dbReference type="ARBA" id="ARBA00023015"/>
    </source>
</evidence>
<comment type="caution">
    <text evidence="9">The sequence shown here is derived from an EMBL/GenBank/DDBJ whole genome shotgun (WGS) entry which is preliminary data.</text>
</comment>
<dbReference type="PROSITE" id="PS50014">
    <property type="entry name" value="BROMODOMAIN_2"/>
    <property type="match status" value="1"/>
</dbReference>
<dbReference type="Gene3D" id="1.20.1270.220">
    <property type="match status" value="1"/>
</dbReference>
<dbReference type="AlphaFoldDB" id="A0A1R2CTQ3"/>
<dbReference type="PROSITE" id="PS51525">
    <property type="entry name" value="NET"/>
    <property type="match status" value="1"/>
</dbReference>
<organism evidence="9 10">
    <name type="scientific">Stentor coeruleus</name>
    <dbReference type="NCBI Taxonomy" id="5963"/>
    <lineage>
        <taxon>Eukaryota</taxon>
        <taxon>Sar</taxon>
        <taxon>Alveolata</taxon>
        <taxon>Ciliophora</taxon>
        <taxon>Postciliodesmatophora</taxon>
        <taxon>Heterotrichea</taxon>
        <taxon>Heterotrichida</taxon>
        <taxon>Stentoridae</taxon>
        <taxon>Stentor</taxon>
    </lineage>
</organism>
<dbReference type="Gene3D" id="1.20.920.10">
    <property type="entry name" value="Bromodomain-like"/>
    <property type="match status" value="1"/>
</dbReference>
<dbReference type="SMART" id="SM00297">
    <property type="entry name" value="BROMO"/>
    <property type="match status" value="1"/>
</dbReference>
<proteinExistence type="predicted"/>
<dbReference type="EMBL" id="MPUH01000063">
    <property type="protein sequence ID" value="OMJ92340.1"/>
    <property type="molecule type" value="Genomic_DNA"/>
</dbReference>